<evidence type="ECO:0000313" key="4">
    <source>
        <dbReference type="Proteomes" id="UP000054408"/>
    </source>
</evidence>
<dbReference type="Gene3D" id="1.10.287.1490">
    <property type="match status" value="1"/>
</dbReference>
<proteinExistence type="predicted"/>
<dbReference type="OMA" id="WFRSHRS"/>
<dbReference type="STRING" id="461836.A0A0L0DIG4"/>
<name>A0A0L0DIG4_THETB</name>
<keyword evidence="4" id="KW-1185">Reference proteome</keyword>
<sequence>MLKAVRRIGKKSFKFKYTVTVHSCQVVHTAKMAPMPLMVAWTRGPRKAFTHAGFVKAGVIGWESELSMVATLYQESDGSGFEKKMYKFALKEDQGKKGGKKTLAAVELDLAEFASLDASAVRQAFDLKPASSMVRSAELELTIACAFLAMLSSEMGSVDHDGAGESRRESRYREELLRETEAYGADGARVAELETQLELAQASADAAAQSWTDERAVYEATIAKLKSQVAREKAKAASIKDELAEARASAGAAGGSGGGSDDGKYRALAKQLEGEVRELEEDITAIEDENEVLMTKCRQLVADKKAAEAEAAALRKELVASKQQRSASSAAEATAASSAAELEAARQEAAAARVQVRELEAQNAALERRLRAMPQLARTTSASGHIRDIEIEREALGVELETTKAALRELEGELIGAKMASAEAAFELETLRGEKRGLAKQLAKAKLAYNALSERMTEMEVKSL</sequence>
<feature type="domain" description="C2 NT-type" evidence="2">
    <location>
        <begin position="5"/>
        <end position="147"/>
    </location>
</feature>
<dbReference type="AlphaFoldDB" id="A0A0L0DIG4"/>
<keyword evidence="1" id="KW-0175">Coiled coil</keyword>
<gene>
    <name evidence="3" type="ORF">AMSG_08283</name>
</gene>
<dbReference type="PROSITE" id="PS51840">
    <property type="entry name" value="C2_NT"/>
    <property type="match status" value="1"/>
</dbReference>
<evidence type="ECO:0000256" key="1">
    <source>
        <dbReference type="SAM" id="Coils"/>
    </source>
</evidence>
<accession>A0A0L0DIG4</accession>
<evidence type="ECO:0000313" key="3">
    <source>
        <dbReference type="EMBL" id="KNC52030.1"/>
    </source>
</evidence>
<dbReference type="eggNOG" id="KOG0035">
    <property type="taxonomic scope" value="Eukaryota"/>
</dbReference>
<evidence type="ECO:0000259" key="2">
    <source>
        <dbReference type="PROSITE" id="PS51840"/>
    </source>
</evidence>
<dbReference type="GeneID" id="25567011"/>
<dbReference type="Pfam" id="PF10358">
    <property type="entry name" value="NT-C2"/>
    <property type="match status" value="1"/>
</dbReference>
<dbReference type="InterPro" id="IPR019448">
    <property type="entry name" value="NT-C2"/>
</dbReference>
<reference evidence="3 4" key="1">
    <citation type="submission" date="2010-05" db="EMBL/GenBank/DDBJ databases">
        <title>The Genome Sequence of Thecamonas trahens ATCC 50062.</title>
        <authorList>
            <consortium name="The Broad Institute Genome Sequencing Platform"/>
            <person name="Russ C."/>
            <person name="Cuomo C."/>
            <person name="Shea T."/>
            <person name="Young S.K."/>
            <person name="Zeng Q."/>
            <person name="Koehrsen M."/>
            <person name="Haas B."/>
            <person name="Borodovsky M."/>
            <person name="Guigo R."/>
            <person name="Alvarado L."/>
            <person name="Berlin A."/>
            <person name="Bochicchio J."/>
            <person name="Borenstein D."/>
            <person name="Chapman S."/>
            <person name="Chen Z."/>
            <person name="Freedman E."/>
            <person name="Gellesch M."/>
            <person name="Goldberg J."/>
            <person name="Griggs A."/>
            <person name="Gujja S."/>
            <person name="Heilman E."/>
            <person name="Heiman D."/>
            <person name="Hepburn T."/>
            <person name="Howarth C."/>
            <person name="Jen D."/>
            <person name="Larson L."/>
            <person name="Mehta T."/>
            <person name="Park D."/>
            <person name="Pearson M."/>
            <person name="Roberts A."/>
            <person name="Saif S."/>
            <person name="Shenoy N."/>
            <person name="Sisk P."/>
            <person name="Stolte C."/>
            <person name="Sykes S."/>
            <person name="Thomson T."/>
            <person name="Walk T."/>
            <person name="White J."/>
            <person name="Yandava C."/>
            <person name="Burger G."/>
            <person name="Gray M.W."/>
            <person name="Holland P.W.H."/>
            <person name="King N."/>
            <person name="Lang F.B.F."/>
            <person name="Roger A.J."/>
            <person name="Ruiz-Trillo I."/>
            <person name="Lander E."/>
            <person name="Nusbaum C."/>
        </authorList>
    </citation>
    <scope>NUCLEOTIDE SEQUENCE [LARGE SCALE GENOMIC DNA]</scope>
    <source>
        <strain evidence="3 4">ATCC 50062</strain>
    </source>
</reference>
<feature type="coiled-coil region" evidence="1">
    <location>
        <begin position="190"/>
        <end position="462"/>
    </location>
</feature>
<dbReference type="OrthoDB" id="5972258at2759"/>
<organism evidence="3 4">
    <name type="scientific">Thecamonas trahens ATCC 50062</name>
    <dbReference type="NCBI Taxonomy" id="461836"/>
    <lineage>
        <taxon>Eukaryota</taxon>
        <taxon>Apusozoa</taxon>
        <taxon>Apusomonadida</taxon>
        <taxon>Apusomonadidae</taxon>
        <taxon>Thecamonas</taxon>
    </lineage>
</organism>
<dbReference type="Proteomes" id="UP000054408">
    <property type="component" value="Unassembled WGS sequence"/>
</dbReference>
<protein>
    <recommendedName>
        <fullName evidence="2">C2 NT-type domain-containing protein</fullName>
    </recommendedName>
</protein>
<dbReference type="EMBL" id="GL349471">
    <property type="protein sequence ID" value="KNC52030.1"/>
    <property type="molecule type" value="Genomic_DNA"/>
</dbReference>
<dbReference type="RefSeq" id="XP_013755613.1">
    <property type="nucleotide sequence ID" value="XM_013900159.1"/>
</dbReference>